<dbReference type="SUPFAM" id="SSF89360">
    <property type="entry name" value="HesB-like domain"/>
    <property type="match status" value="1"/>
</dbReference>
<accession>A0A2Z4FM57</accession>
<keyword evidence="3" id="KW-1185">Reference proteome</keyword>
<dbReference type="GO" id="GO:0030674">
    <property type="term" value="F:protein-macromolecule adaptor activity"/>
    <property type="evidence" value="ECO:0007669"/>
    <property type="project" value="TreeGrafter"/>
</dbReference>
<dbReference type="PROSITE" id="PS01152">
    <property type="entry name" value="HESB"/>
    <property type="match status" value="1"/>
</dbReference>
<name>A0A2Z4FM57_9DELT</name>
<protein>
    <submittedName>
        <fullName evidence="2">Iron-sulfur cluster assembly accessory protein</fullName>
    </submittedName>
</protein>
<dbReference type="GO" id="GO:0051537">
    <property type="term" value="F:2 iron, 2 sulfur cluster binding"/>
    <property type="evidence" value="ECO:0007669"/>
    <property type="project" value="UniProtKB-ARBA"/>
</dbReference>
<gene>
    <name evidence="2" type="ORF">DN745_11315</name>
</gene>
<dbReference type="InterPro" id="IPR000361">
    <property type="entry name" value="ATAP_core_dom"/>
</dbReference>
<feature type="domain" description="Core" evidence="1">
    <location>
        <begin position="2"/>
        <end position="105"/>
    </location>
</feature>
<dbReference type="EMBL" id="CP030032">
    <property type="protein sequence ID" value="AWV89895.1"/>
    <property type="molecule type" value="Genomic_DNA"/>
</dbReference>
<organism evidence="2 3">
    <name type="scientific">Bradymonas sediminis</name>
    <dbReference type="NCBI Taxonomy" id="1548548"/>
    <lineage>
        <taxon>Bacteria</taxon>
        <taxon>Deltaproteobacteria</taxon>
        <taxon>Bradymonadales</taxon>
        <taxon>Bradymonadaceae</taxon>
        <taxon>Bradymonas</taxon>
    </lineage>
</organism>
<dbReference type="PANTHER" id="PTHR47265">
    <property type="entry name" value="IRON-SULFUR ASSEMBLY PROTEIN ISCA, CHLOROPLASTIC"/>
    <property type="match status" value="1"/>
</dbReference>
<dbReference type="InterPro" id="IPR031108">
    <property type="entry name" value="IscA_plant_cyanobact"/>
</dbReference>
<reference evidence="2 3" key="1">
    <citation type="submission" date="2018-06" db="EMBL/GenBank/DDBJ databases">
        <title>Lujinxingia sediminis gen. nov. sp. nov., a new facultative anaerobic member of the class Deltaproteobacteria, and proposal of Lujinxingaceae fam. nov.</title>
        <authorList>
            <person name="Guo L.-Y."/>
            <person name="Li C.-M."/>
            <person name="Wang S."/>
            <person name="Du Z.-J."/>
        </authorList>
    </citation>
    <scope>NUCLEOTIDE SEQUENCE [LARGE SCALE GENOMIC DNA]</scope>
    <source>
        <strain evidence="2 3">FA350</strain>
    </source>
</reference>
<dbReference type="InterPro" id="IPR016092">
    <property type="entry name" value="ATAP"/>
</dbReference>
<dbReference type="PANTHER" id="PTHR47265:SF1">
    <property type="entry name" value="IRON-SULFUR ASSEMBLY PROTEIN ISCA, CHLOROPLASTIC"/>
    <property type="match status" value="1"/>
</dbReference>
<dbReference type="AlphaFoldDB" id="A0A2Z4FM57"/>
<evidence type="ECO:0000313" key="2">
    <source>
        <dbReference type="EMBL" id="AWV89895.1"/>
    </source>
</evidence>
<dbReference type="InterPro" id="IPR017870">
    <property type="entry name" value="FeS_cluster_insertion_CS"/>
</dbReference>
<dbReference type="Pfam" id="PF01521">
    <property type="entry name" value="Fe-S_biosyn"/>
    <property type="match status" value="1"/>
</dbReference>
<dbReference type="Gene3D" id="2.60.300.12">
    <property type="entry name" value="HesB-like domain"/>
    <property type="match status" value="1"/>
</dbReference>
<evidence type="ECO:0000313" key="3">
    <source>
        <dbReference type="Proteomes" id="UP000249799"/>
    </source>
</evidence>
<dbReference type="NCBIfam" id="TIGR00049">
    <property type="entry name" value="iron-sulfur cluster assembly accessory protein"/>
    <property type="match status" value="1"/>
</dbReference>
<evidence type="ECO:0000259" key="1">
    <source>
        <dbReference type="Pfam" id="PF01521"/>
    </source>
</evidence>
<dbReference type="InterPro" id="IPR035903">
    <property type="entry name" value="HesB-like_dom_sf"/>
</dbReference>
<dbReference type="OrthoDB" id="9801228at2"/>
<proteinExistence type="predicted"/>
<dbReference type="GO" id="GO:0016226">
    <property type="term" value="P:iron-sulfur cluster assembly"/>
    <property type="evidence" value="ECO:0007669"/>
    <property type="project" value="InterPro"/>
</dbReference>
<dbReference type="RefSeq" id="WP_111334911.1">
    <property type="nucleotide sequence ID" value="NZ_CP030032.1"/>
</dbReference>
<dbReference type="Proteomes" id="UP000249799">
    <property type="component" value="Chromosome"/>
</dbReference>
<sequence length="110" mass="12139">MISLTQKAANKAVDMMRENDIDPKSSYGLRLGVKAGGCSGMNYVLDIVEKPRENDRVFQLHGVNVYCDPKSYLYLNGTEVDWQDGMVDAGFKFSNPNAKRSCGCGTSFTT</sequence>
<dbReference type="KEGG" id="bsed:DN745_11315"/>